<proteinExistence type="predicted"/>
<organism evidence="1 2">
    <name type="scientific">Prauserella endophytica</name>
    <dbReference type="NCBI Taxonomy" id="1592324"/>
    <lineage>
        <taxon>Bacteria</taxon>
        <taxon>Bacillati</taxon>
        <taxon>Actinomycetota</taxon>
        <taxon>Actinomycetes</taxon>
        <taxon>Pseudonocardiales</taxon>
        <taxon>Pseudonocardiaceae</taxon>
        <taxon>Prauserella</taxon>
        <taxon>Prauserella coralliicola group</taxon>
    </lineage>
</organism>
<evidence type="ECO:0000313" key="1">
    <source>
        <dbReference type="EMBL" id="TKG70588.1"/>
    </source>
</evidence>
<dbReference type="Proteomes" id="UP000309992">
    <property type="component" value="Unassembled WGS sequence"/>
</dbReference>
<name>A0ABY2S5C3_9PSEU</name>
<keyword evidence="2" id="KW-1185">Reference proteome</keyword>
<gene>
    <name evidence="1" type="ORF">FCN18_17080</name>
</gene>
<reference evidence="1 2" key="1">
    <citation type="journal article" date="2015" name="Antonie Van Leeuwenhoek">
        <title>Prauserella endophytica sp. nov., an endophytic actinobacterium isolated from Tamarix taklamakanensis.</title>
        <authorList>
            <person name="Liu J.M."/>
            <person name="Habden X."/>
            <person name="Guo L."/>
            <person name="Tuo L."/>
            <person name="Jiang Z.K."/>
            <person name="Liu S.W."/>
            <person name="Liu X.F."/>
            <person name="Chen L."/>
            <person name="Li R.F."/>
            <person name="Zhang Y.Q."/>
            <person name="Sun C.H."/>
        </authorList>
    </citation>
    <scope>NUCLEOTIDE SEQUENCE [LARGE SCALE GENOMIC DNA]</scope>
    <source>
        <strain evidence="1 2">CGMCC 4.7182</strain>
    </source>
</reference>
<sequence length="32" mass="3784">MTTEEQFIVGTVRDFVDREVRPVTRDLEDDNT</sequence>
<comment type="caution">
    <text evidence="1">The sequence shown here is derived from an EMBL/GenBank/DDBJ whole genome shotgun (WGS) entry which is preliminary data.</text>
</comment>
<protein>
    <submittedName>
        <fullName evidence="1">Acyl-CoA dehydrogenase family protein</fullName>
    </submittedName>
</protein>
<dbReference type="RefSeq" id="WP_137095585.1">
    <property type="nucleotide sequence ID" value="NZ_SWMS01000008.1"/>
</dbReference>
<evidence type="ECO:0000313" key="2">
    <source>
        <dbReference type="Proteomes" id="UP000309992"/>
    </source>
</evidence>
<dbReference type="EMBL" id="SWMS01000008">
    <property type="protein sequence ID" value="TKG70588.1"/>
    <property type="molecule type" value="Genomic_DNA"/>
</dbReference>
<accession>A0ABY2S5C3</accession>